<keyword evidence="3" id="KW-0812">Transmembrane</keyword>
<reference evidence="4" key="1">
    <citation type="submission" date="2023-08" db="EMBL/GenBank/DDBJ databases">
        <authorList>
            <person name="Messyasz A."/>
            <person name="Mannisto M.K."/>
            <person name="Kerkhof L.J."/>
            <person name="Haggblom M."/>
        </authorList>
    </citation>
    <scope>NUCLEOTIDE SEQUENCE</scope>
    <source>
        <strain evidence="4">X5P6</strain>
    </source>
</reference>
<dbReference type="GO" id="GO:0004713">
    <property type="term" value="F:protein tyrosine kinase activity"/>
    <property type="evidence" value="ECO:0007669"/>
    <property type="project" value="TreeGrafter"/>
</dbReference>
<keyword evidence="1" id="KW-0175">Coiled coil</keyword>
<feature type="coiled-coil region" evidence="1">
    <location>
        <begin position="186"/>
        <end position="242"/>
    </location>
</feature>
<feature type="coiled-coil region" evidence="1">
    <location>
        <begin position="361"/>
        <end position="412"/>
    </location>
</feature>
<keyword evidence="3" id="KW-1133">Transmembrane helix</keyword>
<feature type="transmembrane region" description="Helical" evidence="3">
    <location>
        <begin position="27"/>
        <end position="47"/>
    </location>
</feature>
<gene>
    <name evidence="4" type="ORF">RBB77_18675</name>
</gene>
<feature type="compositionally biased region" description="Basic and acidic residues" evidence="2">
    <location>
        <begin position="328"/>
        <end position="339"/>
    </location>
</feature>
<reference evidence="4" key="2">
    <citation type="journal article" date="2024" name="Environ. Microbiol.">
        <title>Genome analysis and description of Tunturibacter gen. nov. expands the diversity of Terriglobia in tundra soils.</title>
        <authorList>
            <person name="Messyasz A."/>
            <person name="Mannisto M.K."/>
            <person name="Kerkhof L.J."/>
            <person name="Haggblom M.M."/>
        </authorList>
    </citation>
    <scope>NUCLEOTIDE SEQUENCE</scope>
    <source>
        <strain evidence="4">X5P6</strain>
    </source>
</reference>
<dbReference type="EMBL" id="CP132942">
    <property type="protein sequence ID" value="XCB32446.1"/>
    <property type="molecule type" value="Genomic_DNA"/>
</dbReference>
<name>A0AAU7ZND1_9BACT</name>
<keyword evidence="3" id="KW-0472">Membrane</keyword>
<feature type="transmembrane region" description="Helical" evidence="3">
    <location>
        <begin position="512"/>
        <end position="534"/>
    </location>
</feature>
<organism evidence="4">
    <name type="scientific">Tunturiibacter psychrotolerans</name>
    <dbReference type="NCBI Taxonomy" id="3069686"/>
    <lineage>
        <taxon>Bacteria</taxon>
        <taxon>Pseudomonadati</taxon>
        <taxon>Acidobacteriota</taxon>
        <taxon>Terriglobia</taxon>
        <taxon>Terriglobales</taxon>
        <taxon>Acidobacteriaceae</taxon>
        <taxon>Tunturiibacter</taxon>
    </lineage>
</organism>
<dbReference type="KEGG" id="tpsc:RBB77_18675"/>
<evidence type="ECO:0000256" key="2">
    <source>
        <dbReference type="SAM" id="MobiDB-lite"/>
    </source>
</evidence>
<feature type="transmembrane region" description="Helical" evidence="3">
    <location>
        <begin position="453"/>
        <end position="473"/>
    </location>
</feature>
<evidence type="ECO:0008006" key="5">
    <source>
        <dbReference type="Google" id="ProtNLM"/>
    </source>
</evidence>
<feature type="region of interest" description="Disordered" evidence="2">
    <location>
        <begin position="321"/>
        <end position="340"/>
    </location>
</feature>
<evidence type="ECO:0000256" key="1">
    <source>
        <dbReference type="SAM" id="Coils"/>
    </source>
</evidence>
<proteinExistence type="predicted"/>
<dbReference type="PANTHER" id="PTHR32309">
    <property type="entry name" value="TYROSINE-PROTEIN KINASE"/>
    <property type="match status" value="1"/>
</dbReference>
<accession>A0AAU7ZND1</accession>
<protein>
    <recommendedName>
        <fullName evidence="5">Polysaccharide chain length determinant protein (PEP-CTERM system associated)</fullName>
    </recommendedName>
</protein>
<evidence type="ECO:0000256" key="3">
    <source>
        <dbReference type="SAM" id="Phobius"/>
    </source>
</evidence>
<dbReference type="AlphaFoldDB" id="A0AAU7ZND1"/>
<dbReference type="GO" id="GO:0005886">
    <property type="term" value="C:plasma membrane"/>
    <property type="evidence" value="ECO:0007669"/>
    <property type="project" value="TreeGrafter"/>
</dbReference>
<sequence length="536" mass="60342">MEEIYEEKNPEGLDIGHYLQVVRRRHIHFLVPVFLGWLVVWGASWALPVRYKSGTLILVEQPTMPKNYVEPNVSDDLQNRLQSITQQILSRTRLLTIIDKLHLYDDNHRETTSDEKVELMRKDIDIELVRDSHGDQITAFRIYYSARDPQVAQKVTGELTDLFINENLKVRQQQSEDTTKFIGSQLENARASLAEQEAKVREFKGEHEGELPSQEASNLQILSGLQAQLQNEQDSLNTAKQQRVYLQTLIEQYRTLHATTRSADGTPTGLAGLDQELDKLKSKLVDLSSRYTDHYPEVETLKDEIAKTEKRRSALVAELKTKGNAGRQVDDGTAAHDGTDPLQSSPLLQLQGQFQANQGEIANREQSIAGLKARVNSYQDRLNSAPAREQQLADLTRGYDQTKANYDELLKKQNDSAMATSMEHMQQGERFSMIDPPSLPVKPDFPNRLKFCGIGLGVGLAFGLAVVVGLEFMDDRLHSEKELKILLPMAILSEIPEIVSASDEQSRRKKMVLGWALAAVVITTMLAGSALSYLHD</sequence>
<evidence type="ECO:0000313" key="4">
    <source>
        <dbReference type="EMBL" id="XCB32446.1"/>
    </source>
</evidence>
<dbReference type="RefSeq" id="WP_353063294.1">
    <property type="nucleotide sequence ID" value="NZ_CP132942.1"/>
</dbReference>
<dbReference type="InterPro" id="IPR050445">
    <property type="entry name" value="Bact_polysacc_biosynth/exp"/>
</dbReference>
<feature type="coiled-coil region" evidence="1">
    <location>
        <begin position="270"/>
        <end position="318"/>
    </location>
</feature>
<dbReference type="PANTHER" id="PTHR32309:SF13">
    <property type="entry name" value="FERRIC ENTEROBACTIN TRANSPORT PROTEIN FEPE"/>
    <property type="match status" value="1"/>
</dbReference>